<accession>A0A194PD27</accession>
<dbReference type="GO" id="GO:0003730">
    <property type="term" value="F:mRNA 3'-UTR binding"/>
    <property type="evidence" value="ECO:0007669"/>
    <property type="project" value="TreeGrafter"/>
</dbReference>
<dbReference type="Pfam" id="PF23775">
    <property type="entry name" value="Beta-prop_RIG_2nd"/>
    <property type="match status" value="1"/>
</dbReference>
<dbReference type="InterPro" id="IPR019775">
    <property type="entry name" value="WD40_repeat_CS"/>
</dbReference>
<feature type="region of interest" description="Disordered" evidence="4">
    <location>
        <begin position="921"/>
        <end position="956"/>
    </location>
</feature>
<reference evidence="7 8" key="1">
    <citation type="journal article" date="2015" name="Nat. Commun.">
        <title>Outbred genome sequencing and CRISPR/Cas9 gene editing in butterflies.</title>
        <authorList>
            <person name="Li X."/>
            <person name="Fan D."/>
            <person name="Zhang W."/>
            <person name="Liu G."/>
            <person name="Zhang L."/>
            <person name="Zhao L."/>
            <person name="Fang X."/>
            <person name="Chen L."/>
            <person name="Dong Y."/>
            <person name="Chen Y."/>
            <person name="Ding Y."/>
            <person name="Zhao R."/>
            <person name="Feng M."/>
            <person name="Zhu Y."/>
            <person name="Feng Y."/>
            <person name="Jiang X."/>
            <person name="Zhu D."/>
            <person name="Xiang H."/>
            <person name="Feng X."/>
            <person name="Li S."/>
            <person name="Wang J."/>
            <person name="Zhang G."/>
            <person name="Kronforst M.R."/>
            <person name="Wang W."/>
        </authorList>
    </citation>
    <scope>NUCLEOTIDE SEQUENCE [LARGE SCALE GENOMIC DNA]</scope>
    <source>
        <strain evidence="7">Ya'a_city_454_Px</strain>
        <tissue evidence="7">Whole body</tissue>
    </source>
</reference>
<gene>
    <name evidence="7" type="ORF">RR46_14641</name>
</gene>
<organism evidence="7 8">
    <name type="scientific">Papilio xuthus</name>
    <name type="common">Asian swallowtail butterfly</name>
    <dbReference type="NCBI Taxonomy" id="66420"/>
    <lineage>
        <taxon>Eukaryota</taxon>
        <taxon>Metazoa</taxon>
        <taxon>Ecdysozoa</taxon>
        <taxon>Arthropoda</taxon>
        <taxon>Hexapoda</taxon>
        <taxon>Insecta</taxon>
        <taxon>Pterygota</taxon>
        <taxon>Neoptera</taxon>
        <taxon>Endopterygota</taxon>
        <taxon>Lepidoptera</taxon>
        <taxon>Glossata</taxon>
        <taxon>Ditrysia</taxon>
        <taxon>Papilionoidea</taxon>
        <taxon>Papilionidae</taxon>
        <taxon>Papilioninae</taxon>
        <taxon>Papilio</taxon>
    </lineage>
</organism>
<protein>
    <submittedName>
        <fullName evidence="7">Uncharacterized protein</fullName>
    </submittedName>
</protein>
<keyword evidence="1 3" id="KW-0853">WD repeat</keyword>
<feature type="compositionally biased region" description="Basic and acidic residues" evidence="4">
    <location>
        <begin position="348"/>
        <end position="368"/>
    </location>
</feature>
<dbReference type="InterPro" id="IPR001680">
    <property type="entry name" value="WD40_rpt"/>
</dbReference>
<evidence type="ECO:0000313" key="7">
    <source>
        <dbReference type="EMBL" id="KPI91137.1"/>
    </source>
</evidence>
<feature type="repeat" description="WD" evidence="3">
    <location>
        <begin position="59"/>
        <end position="93"/>
    </location>
</feature>
<evidence type="ECO:0000259" key="6">
    <source>
        <dbReference type="Pfam" id="PF23775"/>
    </source>
</evidence>
<feature type="compositionally biased region" description="Basic and acidic residues" evidence="4">
    <location>
        <begin position="1209"/>
        <end position="1221"/>
    </location>
</feature>
<dbReference type="PROSITE" id="PS50082">
    <property type="entry name" value="WD_REPEATS_2"/>
    <property type="match status" value="2"/>
</dbReference>
<feature type="domain" description="Gem-associated protein 5 second beta-propeller" evidence="6">
    <location>
        <begin position="527"/>
        <end position="808"/>
    </location>
</feature>
<dbReference type="InterPro" id="IPR056421">
    <property type="entry name" value="TPR_GEMI5"/>
</dbReference>
<dbReference type="SMART" id="SM00320">
    <property type="entry name" value="WD40"/>
    <property type="match status" value="9"/>
</dbReference>
<dbReference type="STRING" id="66420.A0A194PD27"/>
<keyword evidence="2" id="KW-0677">Repeat</keyword>
<feature type="compositionally biased region" description="Basic and acidic residues" evidence="4">
    <location>
        <begin position="947"/>
        <end position="956"/>
    </location>
</feature>
<dbReference type="GO" id="GO:0005634">
    <property type="term" value="C:nucleus"/>
    <property type="evidence" value="ECO:0007669"/>
    <property type="project" value="TreeGrafter"/>
</dbReference>
<feature type="compositionally biased region" description="Basic and acidic residues" evidence="4">
    <location>
        <begin position="923"/>
        <end position="932"/>
    </location>
</feature>
<dbReference type="Pfam" id="PF23774">
    <property type="entry name" value="TPR_GEMI5"/>
    <property type="match status" value="1"/>
</dbReference>
<dbReference type="PROSITE" id="PS00678">
    <property type="entry name" value="WD_REPEATS_1"/>
    <property type="match status" value="1"/>
</dbReference>
<dbReference type="Gene3D" id="2.130.10.10">
    <property type="entry name" value="YVTN repeat-like/Quinoprotein amine dehydrogenase"/>
    <property type="match status" value="2"/>
</dbReference>
<dbReference type="Proteomes" id="UP000053268">
    <property type="component" value="Unassembled WGS sequence"/>
</dbReference>
<proteinExistence type="predicted"/>
<feature type="region of interest" description="Disordered" evidence="4">
    <location>
        <begin position="1209"/>
        <end position="1232"/>
    </location>
</feature>
<name>A0A194PD27_PAPXU</name>
<evidence type="ECO:0000256" key="2">
    <source>
        <dbReference type="ARBA" id="ARBA00022737"/>
    </source>
</evidence>
<dbReference type="InterPro" id="IPR052640">
    <property type="entry name" value="Gemin-5"/>
</dbReference>
<evidence type="ECO:0000256" key="1">
    <source>
        <dbReference type="ARBA" id="ARBA00022574"/>
    </source>
</evidence>
<dbReference type="PANTHER" id="PTHR46362">
    <property type="entry name" value="GEM-ASSOCIATED PROTEIN 5"/>
    <property type="match status" value="1"/>
</dbReference>
<feature type="region of interest" description="Disordered" evidence="4">
    <location>
        <begin position="1244"/>
        <end position="1290"/>
    </location>
</feature>
<evidence type="ECO:0000256" key="3">
    <source>
        <dbReference type="PROSITE-ProRule" id="PRU00221"/>
    </source>
</evidence>
<dbReference type="InterPro" id="IPR015943">
    <property type="entry name" value="WD40/YVTN_repeat-like_dom_sf"/>
</dbReference>
<dbReference type="InterPro" id="IPR056424">
    <property type="entry name" value="Beta-prop_GEMI5_2nd"/>
</dbReference>
<dbReference type="InterPro" id="IPR011047">
    <property type="entry name" value="Quinoprotein_ADH-like_sf"/>
</dbReference>
<keyword evidence="8" id="KW-1185">Reference proteome</keyword>
<dbReference type="GO" id="GO:0032797">
    <property type="term" value="C:SMN complex"/>
    <property type="evidence" value="ECO:0007669"/>
    <property type="project" value="TreeGrafter"/>
</dbReference>
<sequence>MEETVVFPSPNWFQTTGLAVSTDRWFVFGGPQKSLCVLEPIPDSLGIVKGDVYRAHVLLKAHFEKVVSVDISPEWPEKKAFMSGSVDGCVKCWVLELTDNKYKLNTTHSHSVHKNEKEEVVGVGYCNETYAVTVGSMGYVVKWDLNSNVIKTYRNFLKTFRPTSMACSPHVPLNVAIGTKQGVIFVVDLTSAGKILYKVRGQDDEIVSVSWCPQFEVSIKQTLDIDKKVSANERMNKIRLEAKHSEQNMNNSGVSKTLPDDSFDESIVQEDDLFDMYKDYETDAFGPKKYEPEDILVRVKAEVKTEVSYLDECKILTEEILKRKNQPEESIAGLVDALENVAVDKEINSSNDELKDHDDDKEAKEDSTKTVSNQHKHLVSSLGKNGCVRIWASGGKLVGSCNAPISSNKNQKNIKIQQCTTLLWCKPDTLLIADGRSQLLHCNPLKIDGKNKMVYKFLHSQHRRGLFSIVSDAPRVQTSENLKEAENWSVWTTAQDRNVIRCSLGTEEVVYTHASCGGFIYNVQPCPYDARRVAVSSGDGVIRVLELDVADDDEMKLYLGNITTYWQNVQGKVLTVAWHPTKENLLAFGTAEARVGLIDANGKSDRPARTLLPALGGGVYSLCWGEDDQLLAAANGELVVYRTSKPDQPPQSIKMCVEGAQWAVSCVRAQAQSGLFAVGSCDGAVAVTRAAPHCTALAANYLYTKMIYNVEWHPEQTAEANEESPYKNLIAVSSLDKQHSISILEYGDKEDGTKQLQVWKVLTGHKHAVLQLAWSPHRDELLASTSQDCTIRVWDVVGGACVSICNAHTQYAVGVAWCARPQFPAHLLTGGADCSLRLWSYMDYSAVKYQGEEVGVSKRDKKKLSKQVKKAEDFKYELLDSLAVAQEDKVKTTKKYLLPLIHKQMQTSLLSGAKRMLKNHINKNSDDNKIEKDESENLESEVNSSLDKAELDKEPSNNDKGFDIDFIKMFGSTNDVNEVLDLELENHRTGGNLESCIMLCVLRGRIDCAVQFAVKRDLLCPYLLSLTPCVSHKYWKEVMQLYTAQLDRLIAKGEEEKYNLSRKYGGPVYRKLGALLSAHDLKAAVALLAEHRLYREAYVLCRTRHMDSIATDVLGLWAQHSVKGGKWAIAAVCHLAMGDLSQAAMFMGKSSEPEFLCLAAEMAKLTGQTTFADHIEERKSNIIKEKPVTENEDSLDELPTRMELLLKEETSTKKEEIRDQETVEQSDMDLPSRMEQLLRDVKKEELNRTEVKTESETDGEMEKLPSKMELLLKEYATGSQEKESNQSHEK</sequence>
<evidence type="ECO:0000313" key="8">
    <source>
        <dbReference type="Proteomes" id="UP000053268"/>
    </source>
</evidence>
<feature type="region of interest" description="Disordered" evidence="4">
    <location>
        <begin position="348"/>
        <end position="377"/>
    </location>
</feature>
<evidence type="ECO:0000259" key="5">
    <source>
        <dbReference type="Pfam" id="PF23774"/>
    </source>
</evidence>
<feature type="domain" description="Gem-associated protein 5 TPR" evidence="5">
    <location>
        <begin position="968"/>
        <end position="1180"/>
    </location>
</feature>
<dbReference type="SUPFAM" id="SSF50998">
    <property type="entry name" value="Quinoprotein alcohol dehydrogenase-like"/>
    <property type="match status" value="1"/>
</dbReference>
<dbReference type="SUPFAM" id="SSF50978">
    <property type="entry name" value="WD40 repeat-like"/>
    <property type="match status" value="1"/>
</dbReference>
<dbReference type="PANTHER" id="PTHR46362:SF1">
    <property type="entry name" value="GEM-ASSOCIATED PROTEIN 5"/>
    <property type="match status" value="1"/>
</dbReference>
<feature type="repeat" description="WD" evidence="3">
    <location>
        <begin position="762"/>
        <end position="804"/>
    </location>
</feature>
<dbReference type="InterPro" id="IPR036322">
    <property type="entry name" value="WD40_repeat_dom_sf"/>
</dbReference>
<feature type="compositionally biased region" description="Basic and acidic residues" evidence="4">
    <location>
        <begin position="1244"/>
        <end position="1272"/>
    </location>
</feature>
<dbReference type="GO" id="GO:0000387">
    <property type="term" value="P:spliceosomal snRNP assembly"/>
    <property type="evidence" value="ECO:0007669"/>
    <property type="project" value="TreeGrafter"/>
</dbReference>
<evidence type="ECO:0000256" key="4">
    <source>
        <dbReference type="SAM" id="MobiDB-lite"/>
    </source>
</evidence>
<feature type="compositionally biased region" description="Basic and acidic residues" evidence="4">
    <location>
        <begin position="1280"/>
        <end position="1290"/>
    </location>
</feature>
<dbReference type="EMBL" id="KQ459606">
    <property type="protein sequence ID" value="KPI91137.1"/>
    <property type="molecule type" value="Genomic_DNA"/>
</dbReference>
<dbReference type="PROSITE" id="PS50294">
    <property type="entry name" value="WD_REPEATS_REGION"/>
    <property type="match status" value="1"/>
</dbReference>